<comment type="similarity">
    <text evidence="2">Belongs to the GSP F family.</text>
</comment>
<evidence type="ECO:0000313" key="9">
    <source>
        <dbReference type="EMBL" id="MBM7636725.1"/>
    </source>
</evidence>
<evidence type="ECO:0000256" key="4">
    <source>
        <dbReference type="ARBA" id="ARBA00022692"/>
    </source>
</evidence>
<evidence type="ECO:0000256" key="5">
    <source>
        <dbReference type="ARBA" id="ARBA00022989"/>
    </source>
</evidence>
<feature type="domain" description="Type II secretion system protein GspF" evidence="8">
    <location>
        <begin position="212"/>
        <end position="332"/>
    </location>
</feature>
<evidence type="ECO:0000259" key="8">
    <source>
        <dbReference type="Pfam" id="PF00482"/>
    </source>
</evidence>
<dbReference type="Pfam" id="PF00482">
    <property type="entry name" value="T2SSF"/>
    <property type="match status" value="2"/>
</dbReference>
<dbReference type="InterPro" id="IPR047692">
    <property type="entry name" value="T4P_ComGB"/>
</dbReference>
<protein>
    <submittedName>
        <fullName evidence="9">Competence protein ComGB</fullName>
    </submittedName>
</protein>
<organism evidence="9 10">
    <name type="scientific">Streptococcus saliviloxodontae</name>
    <dbReference type="NCBI Taxonomy" id="1349416"/>
    <lineage>
        <taxon>Bacteria</taxon>
        <taxon>Bacillati</taxon>
        <taxon>Bacillota</taxon>
        <taxon>Bacilli</taxon>
        <taxon>Lactobacillales</taxon>
        <taxon>Streptococcaceae</taxon>
        <taxon>Streptococcus</taxon>
    </lineage>
</organism>
<dbReference type="InterPro" id="IPR042094">
    <property type="entry name" value="T2SS_GspF_sf"/>
</dbReference>
<proteinExistence type="inferred from homology"/>
<comment type="subcellular location">
    <subcellularLocation>
        <location evidence="1">Cell membrane</location>
        <topology evidence="1">Multi-pass membrane protein</topology>
    </subcellularLocation>
</comment>
<comment type="caution">
    <text evidence="9">The sequence shown here is derived from an EMBL/GenBank/DDBJ whole genome shotgun (WGS) entry which is preliminary data.</text>
</comment>
<dbReference type="PRINTS" id="PR00812">
    <property type="entry name" value="BCTERIALGSPF"/>
</dbReference>
<sequence length="341" mass="38879">MQKDISLGNKHRAKKLAIKRQRKVIQLFNNLMASGFNLTEILTFLERSQLLEDSYIQRMRKVLLNGQGLPEMMSQLGFSDSVVTQLSLADVHGNTHQSLQKIESYLAHLSLVRKKVIEVATYPLCLLTFLVLIMLGLKNYLLPQLDGKGNAASLIINHFPMIFLTGIATLLITSLLLIVLARRLSPVLLYSRLARLPFIGYLVRLYLTAYYAREWGNLIGQGVELVAIVRLMQEQKSKLFQAIGEDMEAALLAGRTFHEKVLDYPFFLRELSLMIEYGEVKSKLGSELEIYAEETWERFFTRMTQATQLIQPLVFLLVAVMIVLIYAAMLLPMYQSMEVLS</sequence>
<feature type="transmembrane region" description="Helical" evidence="7">
    <location>
        <begin position="309"/>
        <end position="331"/>
    </location>
</feature>
<feature type="domain" description="Type II secretion system protein GspF" evidence="8">
    <location>
        <begin position="25"/>
        <end position="143"/>
    </location>
</feature>
<evidence type="ECO:0000256" key="6">
    <source>
        <dbReference type="ARBA" id="ARBA00023136"/>
    </source>
</evidence>
<feature type="transmembrane region" description="Helical" evidence="7">
    <location>
        <begin position="119"/>
        <end position="141"/>
    </location>
</feature>
<evidence type="ECO:0000256" key="7">
    <source>
        <dbReference type="SAM" id="Phobius"/>
    </source>
</evidence>
<accession>A0ABS2PMR1</accession>
<evidence type="ECO:0000256" key="2">
    <source>
        <dbReference type="ARBA" id="ARBA00005745"/>
    </source>
</evidence>
<keyword evidence="3" id="KW-1003">Cell membrane</keyword>
<dbReference type="PANTHER" id="PTHR30012:SF0">
    <property type="entry name" value="TYPE II SECRETION SYSTEM PROTEIN F-RELATED"/>
    <property type="match status" value="1"/>
</dbReference>
<evidence type="ECO:0000256" key="3">
    <source>
        <dbReference type="ARBA" id="ARBA00022475"/>
    </source>
</evidence>
<name>A0ABS2PMR1_9STRE</name>
<dbReference type="InterPro" id="IPR018076">
    <property type="entry name" value="T2SS_GspF_dom"/>
</dbReference>
<keyword evidence="4 7" id="KW-0812">Transmembrane</keyword>
<dbReference type="EMBL" id="JAFBEI010000033">
    <property type="protein sequence ID" value="MBM7636725.1"/>
    <property type="molecule type" value="Genomic_DNA"/>
</dbReference>
<keyword evidence="5 7" id="KW-1133">Transmembrane helix</keyword>
<feature type="transmembrane region" description="Helical" evidence="7">
    <location>
        <begin position="161"/>
        <end position="181"/>
    </location>
</feature>
<evidence type="ECO:0000256" key="1">
    <source>
        <dbReference type="ARBA" id="ARBA00004651"/>
    </source>
</evidence>
<keyword evidence="10" id="KW-1185">Reference proteome</keyword>
<dbReference type="PANTHER" id="PTHR30012">
    <property type="entry name" value="GENERAL SECRETION PATHWAY PROTEIN"/>
    <property type="match status" value="1"/>
</dbReference>
<dbReference type="NCBIfam" id="NF041012">
    <property type="entry name" value="T4P_ComGB"/>
    <property type="match status" value="1"/>
</dbReference>
<reference evidence="9 10" key="1">
    <citation type="submission" date="2021-01" db="EMBL/GenBank/DDBJ databases">
        <title>Genomic Encyclopedia of Type Strains, Phase IV (KMG-IV): sequencing the most valuable type-strain genomes for metagenomic binning, comparative biology and taxonomic classification.</title>
        <authorList>
            <person name="Goeker M."/>
        </authorList>
    </citation>
    <scope>NUCLEOTIDE SEQUENCE [LARGE SCALE GENOMIC DNA]</scope>
    <source>
        <strain evidence="9 10">DSM 27513</strain>
    </source>
</reference>
<dbReference type="InterPro" id="IPR003004">
    <property type="entry name" value="GspF/PilC"/>
</dbReference>
<keyword evidence="6 7" id="KW-0472">Membrane</keyword>
<dbReference type="Gene3D" id="1.20.81.30">
    <property type="entry name" value="Type II secretion system (T2SS), domain F"/>
    <property type="match status" value="1"/>
</dbReference>
<evidence type="ECO:0000313" key="10">
    <source>
        <dbReference type="Proteomes" id="UP000809081"/>
    </source>
</evidence>
<gene>
    <name evidence="9" type="ORF">JOC31_001549</name>
</gene>
<dbReference type="Proteomes" id="UP000809081">
    <property type="component" value="Unassembled WGS sequence"/>
</dbReference>